<sequence length="170" mass="18965">MSLESLFLATNDQDMGSSNMNSQDLDLLFSSQSFQHDTGLQQQGFSFDNSQAPTEGSLPGAFNPNPTWDLSSLDHPTADTSIDFSREILMYHVKTLDTQVQSLNTRVESLEARIQTVEEYVGNTIEDFNKWSQKIEKHCQKTDKKVLEVTKTVRAADKDSEAAGKLANQA</sequence>
<dbReference type="Gene3D" id="1.20.5.170">
    <property type="match status" value="1"/>
</dbReference>
<name>A0A9W8N2Q1_9PEZI</name>
<dbReference type="EMBL" id="JANPWZ010003833">
    <property type="protein sequence ID" value="KAJ3551011.1"/>
    <property type="molecule type" value="Genomic_DNA"/>
</dbReference>
<proteinExistence type="predicted"/>
<protein>
    <submittedName>
        <fullName evidence="3">Uncharacterized protein</fullName>
    </submittedName>
</protein>
<feature type="region of interest" description="Disordered" evidence="2">
    <location>
        <begin position="43"/>
        <end position="69"/>
    </location>
</feature>
<keyword evidence="4" id="KW-1185">Reference proteome</keyword>
<dbReference type="VEuPathDB" id="FungiDB:F4678DRAFT_477520"/>
<dbReference type="Proteomes" id="UP001148614">
    <property type="component" value="Unassembled WGS sequence"/>
</dbReference>
<evidence type="ECO:0000313" key="4">
    <source>
        <dbReference type="Proteomes" id="UP001148614"/>
    </source>
</evidence>
<evidence type="ECO:0000256" key="2">
    <source>
        <dbReference type="SAM" id="MobiDB-lite"/>
    </source>
</evidence>
<keyword evidence="1" id="KW-0175">Coiled coil</keyword>
<feature type="coiled-coil region" evidence="1">
    <location>
        <begin position="93"/>
        <end position="120"/>
    </location>
</feature>
<feature type="compositionally biased region" description="Polar residues" evidence="2">
    <location>
        <begin position="43"/>
        <end position="54"/>
    </location>
</feature>
<reference evidence="3" key="1">
    <citation type="submission" date="2022-07" db="EMBL/GenBank/DDBJ databases">
        <title>Genome Sequence of Xylaria arbuscula.</title>
        <authorList>
            <person name="Buettner E."/>
        </authorList>
    </citation>
    <scope>NUCLEOTIDE SEQUENCE</scope>
    <source>
        <strain evidence="3">VT107</strain>
    </source>
</reference>
<evidence type="ECO:0000313" key="3">
    <source>
        <dbReference type="EMBL" id="KAJ3551011.1"/>
    </source>
</evidence>
<organism evidence="3 4">
    <name type="scientific">Xylaria arbuscula</name>
    <dbReference type="NCBI Taxonomy" id="114810"/>
    <lineage>
        <taxon>Eukaryota</taxon>
        <taxon>Fungi</taxon>
        <taxon>Dikarya</taxon>
        <taxon>Ascomycota</taxon>
        <taxon>Pezizomycotina</taxon>
        <taxon>Sordariomycetes</taxon>
        <taxon>Xylariomycetidae</taxon>
        <taxon>Xylariales</taxon>
        <taxon>Xylariaceae</taxon>
        <taxon>Xylaria</taxon>
    </lineage>
</organism>
<accession>A0A9W8N2Q1</accession>
<gene>
    <name evidence="3" type="ORF">NPX13_g11441</name>
</gene>
<evidence type="ECO:0000256" key="1">
    <source>
        <dbReference type="SAM" id="Coils"/>
    </source>
</evidence>
<dbReference type="AlphaFoldDB" id="A0A9W8N2Q1"/>
<comment type="caution">
    <text evidence="3">The sequence shown here is derived from an EMBL/GenBank/DDBJ whole genome shotgun (WGS) entry which is preliminary data.</text>
</comment>